<keyword evidence="5" id="KW-0503">Monooxygenase</keyword>
<dbReference type="InterPro" id="IPR050493">
    <property type="entry name" value="FAD-dep_Monooxygenase_BioMet"/>
</dbReference>
<evidence type="ECO:0000313" key="8">
    <source>
        <dbReference type="Proteomes" id="UP000070121"/>
    </source>
</evidence>
<keyword evidence="8" id="KW-1185">Reference proteome</keyword>
<dbReference type="InterPro" id="IPR002938">
    <property type="entry name" value="FAD-bd"/>
</dbReference>
<dbReference type="SUPFAM" id="SSF54373">
    <property type="entry name" value="FAD-linked reductases, C-terminal domain"/>
    <property type="match status" value="1"/>
</dbReference>
<proteinExistence type="inferred from homology"/>
<protein>
    <recommendedName>
        <fullName evidence="6">FAD-binding domain-containing protein</fullName>
    </recommendedName>
</protein>
<gene>
    <name evidence="7" type="ORF">CSAL01_11753</name>
</gene>
<evidence type="ECO:0000256" key="5">
    <source>
        <dbReference type="ARBA" id="ARBA00023033"/>
    </source>
</evidence>
<sequence>MYKYDGKLLYPVTWFVKEENRTRTFAAHRGKQHGIFMAYARRLGVEIGLGRSITEYKESEENNRAAVTFEDEETLWPTVSLLLMGVGHLRAKPEKALAHPDLKEFFRNGEDVIKAWAYDNLSILAYSWNSGKEVAWVMMHPDNDAVEESWSHSVPKSKVDPFIAPFAAECKALLECTPHECLIDFKLVYRPHIKKWTSKGGRIILIGDAAHDHLPTSGKGGSQAIEDAVTVAAYLEKSHGGVKLAIEIAQRIRNAFYKVDWETIEANPKEWALKRFPRVRDFDAQAVVDEWYDNVREDVVSGKEGTLEDLAVPLLPKEGVYW</sequence>
<dbReference type="EMBL" id="JFFI01002548">
    <property type="protein sequence ID" value="KXH30594.1"/>
    <property type="molecule type" value="Genomic_DNA"/>
</dbReference>
<evidence type="ECO:0000313" key="7">
    <source>
        <dbReference type="EMBL" id="KXH30594.1"/>
    </source>
</evidence>
<dbReference type="OrthoDB" id="16820at2759"/>
<reference evidence="7 8" key="1">
    <citation type="submission" date="2014-02" db="EMBL/GenBank/DDBJ databases">
        <title>The genome sequence of Colletotrichum salicis CBS 607.94.</title>
        <authorList>
            <person name="Baroncelli R."/>
            <person name="Thon M.R."/>
        </authorList>
    </citation>
    <scope>NUCLEOTIDE SEQUENCE [LARGE SCALE GENOMIC DNA]</scope>
    <source>
        <strain evidence="7 8">CBS 607.94</strain>
    </source>
</reference>
<dbReference type="STRING" id="1209931.A0A135S3W2"/>
<dbReference type="PANTHER" id="PTHR13789:SF236">
    <property type="entry name" value="MONOOXYGENASE, PUTATIVE (AFU_ORTHOLOGUE AFUA_6G12060)-RELATED"/>
    <property type="match status" value="1"/>
</dbReference>
<evidence type="ECO:0000259" key="6">
    <source>
        <dbReference type="Pfam" id="PF01494"/>
    </source>
</evidence>
<evidence type="ECO:0000256" key="3">
    <source>
        <dbReference type="ARBA" id="ARBA00022827"/>
    </source>
</evidence>
<dbReference type="InterPro" id="IPR036188">
    <property type="entry name" value="FAD/NAD-bd_sf"/>
</dbReference>
<evidence type="ECO:0000256" key="2">
    <source>
        <dbReference type="ARBA" id="ARBA00022630"/>
    </source>
</evidence>
<keyword evidence="3" id="KW-0274">FAD</keyword>
<dbReference type="Pfam" id="PF01494">
    <property type="entry name" value="FAD_binding_3"/>
    <property type="match status" value="1"/>
</dbReference>
<dbReference type="GO" id="GO:0071949">
    <property type="term" value="F:FAD binding"/>
    <property type="evidence" value="ECO:0007669"/>
    <property type="project" value="InterPro"/>
</dbReference>
<evidence type="ECO:0000256" key="4">
    <source>
        <dbReference type="ARBA" id="ARBA00023002"/>
    </source>
</evidence>
<keyword evidence="2" id="KW-0285">Flavoprotein</keyword>
<dbReference type="AlphaFoldDB" id="A0A135S3W2"/>
<evidence type="ECO:0000256" key="1">
    <source>
        <dbReference type="ARBA" id="ARBA00007992"/>
    </source>
</evidence>
<comment type="caution">
    <text evidence="7">The sequence shown here is derived from an EMBL/GenBank/DDBJ whole genome shotgun (WGS) entry which is preliminary data.</text>
</comment>
<accession>A0A135S3W2</accession>
<name>A0A135S3W2_9PEZI</name>
<comment type="similarity">
    <text evidence="1">Belongs to the paxM FAD-dependent monooxygenase family.</text>
</comment>
<feature type="domain" description="FAD-binding" evidence="6">
    <location>
        <begin position="200"/>
        <end position="236"/>
    </location>
</feature>
<dbReference type="PANTHER" id="PTHR13789">
    <property type="entry name" value="MONOOXYGENASE"/>
    <property type="match status" value="1"/>
</dbReference>
<dbReference type="SUPFAM" id="SSF51905">
    <property type="entry name" value="FAD/NAD(P)-binding domain"/>
    <property type="match status" value="1"/>
</dbReference>
<dbReference type="Gene3D" id="3.50.50.60">
    <property type="entry name" value="FAD/NAD(P)-binding domain"/>
    <property type="match status" value="1"/>
</dbReference>
<organism evidence="7 8">
    <name type="scientific">Colletotrichum salicis</name>
    <dbReference type="NCBI Taxonomy" id="1209931"/>
    <lineage>
        <taxon>Eukaryota</taxon>
        <taxon>Fungi</taxon>
        <taxon>Dikarya</taxon>
        <taxon>Ascomycota</taxon>
        <taxon>Pezizomycotina</taxon>
        <taxon>Sordariomycetes</taxon>
        <taxon>Hypocreomycetidae</taxon>
        <taxon>Glomerellales</taxon>
        <taxon>Glomerellaceae</taxon>
        <taxon>Colletotrichum</taxon>
        <taxon>Colletotrichum acutatum species complex</taxon>
    </lineage>
</organism>
<dbReference type="Proteomes" id="UP000070121">
    <property type="component" value="Unassembled WGS sequence"/>
</dbReference>
<dbReference type="PRINTS" id="PR00420">
    <property type="entry name" value="RNGMNOXGNASE"/>
</dbReference>
<keyword evidence="4" id="KW-0560">Oxidoreductase</keyword>
<dbReference type="GO" id="GO:0004497">
    <property type="term" value="F:monooxygenase activity"/>
    <property type="evidence" value="ECO:0007669"/>
    <property type="project" value="UniProtKB-KW"/>
</dbReference>